<feature type="region of interest" description="Disordered" evidence="2">
    <location>
        <begin position="151"/>
        <end position="175"/>
    </location>
</feature>
<protein>
    <submittedName>
        <fullName evidence="4">Similar to Regulatory protein CAT8 acc. no. P39113</fullName>
    </submittedName>
</protein>
<dbReference type="OMA" id="CYEMMYW"/>
<evidence type="ECO:0000256" key="2">
    <source>
        <dbReference type="SAM" id="MobiDB-lite"/>
    </source>
</evidence>
<dbReference type="GO" id="GO:0008270">
    <property type="term" value="F:zinc ion binding"/>
    <property type="evidence" value="ECO:0007669"/>
    <property type="project" value="InterPro"/>
</dbReference>
<evidence type="ECO:0000313" key="4">
    <source>
        <dbReference type="EMBL" id="CCX08471.1"/>
    </source>
</evidence>
<dbReference type="PANTHER" id="PTHR47785">
    <property type="entry name" value="ZN(II)2CYS6 TRANSCRIPTION FACTOR (EUROFUNG)-RELATED-RELATED"/>
    <property type="match status" value="1"/>
</dbReference>
<keyword evidence="5" id="KW-1185">Reference proteome</keyword>
<dbReference type="SMART" id="SM00066">
    <property type="entry name" value="GAL4"/>
    <property type="match status" value="1"/>
</dbReference>
<proteinExistence type="predicted"/>
<dbReference type="InterPro" id="IPR053181">
    <property type="entry name" value="EcdB-like_regulator"/>
</dbReference>
<accession>U4L0C5</accession>
<gene>
    <name evidence="4" type="ORF">PCON_08064</name>
</gene>
<feature type="region of interest" description="Disordered" evidence="2">
    <location>
        <begin position="1"/>
        <end position="49"/>
    </location>
</feature>
<sequence>MAMNYPRPPEIYGIAQSHSPPNTDESGSLTQGHPSKNSPDHRAAKRTKVDGRDIDECPCAVLTVEERVTERRVPPAGKSTSTPRRRVPTACENCRLRKTKCDGAKPVCGSCARMGVECIGGDEKELSLYETTSLNILQGIERIENMLRTQMQNTPSSPPRTIRAPQPPPTTSALSPHTATVATVMSPPQVHAAVSPALSYQSTASIATAIYEPPSPIPAIHTLFDSNSTSGTQSKMLKTPSKLDRVLAWNIIPKPTPNVSLASVRNWREAPGDDIPLVFDEVKSLHALYLDRFHPAYPIINVETLEHCVNSTFEGNHGCGWDSEACLMLLVCALGAVADDYNEHFSHFCVSGSSVLSTNIPQVRAERQALAEGYWHMAHRRLGCVMSEETELAGQCLALAGFWYLYQLDPISSYKMFHSACLSWQTLHLAQGRALDIQTIEVDGVGSGMTYAQYLKQRLYWTCLKAEFELRAELSLPVPTGAQLEYPLEFPPPPTLPLLPKSDPKSGAESTINLHILRLWYLYTAEIFLRRLHNRMIDEVTAFEAYLEDPKKHLYEKRITSLITVVREFESFISSWHSSLPNEIRFPDPNTTGAIPSALPDERQQFIRKRFLDCHELLYRPFLNLILNVPNWRTYVTAHPKSRGMDINKLEAEIRQLAAMAVQYTYYSIAADRGVWFQHSATVWYDIRNRLADTLILRAAAKWGMDMPMDWEELVGDAEEGLLYWCEGREGMEERRMRSGLAGCAEVVKWAREYC</sequence>
<dbReference type="GO" id="GO:0000981">
    <property type="term" value="F:DNA-binding transcription factor activity, RNA polymerase II-specific"/>
    <property type="evidence" value="ECO:0007669"/>
    <property type="project" value="InterPro"/>
</dbReference>
<dbReference type="PANTHER" id="PTHR47785:SF5">
    <property type="entry name" value="ZN(II)2CYS6 TRANSCRIPTION FACTOR (EUROFUNG)"/>
    <property type="match status" value="1"/>
</dbReference>
<reference evidence="4 5" key="1">
    <citation type="journal article" date="2013" name="PLoS Genet.">
        <title>The genome and development-dependent transcriptomes of Pyronema confluens: a window into fungal evolution.</title>
        <authorList>
            <person name="Traeger S."/>
            <person name="Altegoer F."/>
            <person name="Freitag M."/>
            <person name="Gabaldon T."/>
            <person name="Kempken F."/>
            <person name="Kumar A."/>
            <person name="Marcet-Houben M."/>
            <person name="Poggeler S."/>
            <person name="Stajich J.E."/>
            <person name="Nowrousian M."/>
        </authorList>
    </citation>
    <scope>NUCLEOTIDE SEQUENCE [LARGE SCALE GENOMIC DNA]</scope>
    <source>
        <strain evidence="5">CBS 100304</strain>
        <tissue evidence="4">Vegetative mycelium</tissue>
    </source>
</reference>
<dbReference type="Proteomes" id="UP000018144">
    <property type="component" value="Unassembled WGS sequence"/>
</dbReference>
<dbReference type="eggNOG" id="ENOG502QR47">
    <property type="taxonomic scope" value="Eukaryota"/>
</dbReference>
<dbReference type="PROSITE" id="PS00463">
    <property type="entry name" value="ZN2_CY6_FUNGAL_1"/>
    <property type="match status" value="1"/>
</dbReference>
<dbReference type="CDD" id="cd00067">
    <property type="entry name" value="GAL4"/>
    <property type="match status" value="1"/>
</dbReference>
<feature type="domain" description="Zn(2)-C6 fungal-type" evidence="3">
    <location>
        <begin position="90"/>
        <end position="118"/>
    </location>
</feature>
<dbReference type="CDD" id="cd12148">
    <property type="entry name" value="fungal_TF_MHR"/>
    <property type="match status" value="1"/>
</dbReference>
<dbReference type="InterPro" id="IPR001138">
    <property type="entry name" value="Zn2Cys6_DnaBD"/>
</dbReference>
<dbReference type="AlphaFoldDB" id="U4L0C5"/>
<feature type="compositionally biased region" description="Basic and acidic residues" evidence="2">
    <location>
        <begin position="38"/>
        <end position="49"/>
    </location>
</feature>
<keyword evidence="1" id="KW-0539">Nucleus</keyword>
<dbReference type="InterPro" id="IPR036864">
    <property type="entry name" value="Zn2-C6_fun-type_DNA-bd_sf"/>
</dbReference>
<dbReference type="OrthoDB" id="4356994at2759"/>
<dbReference type="Gene3D" id="4.10.240.10">
    <property type="entry name" value="Zn(2)-C6 fungal-type DNA-binding domain"/>
    <property type="match status" value="1"/>
</dbReference>
<feature type="compositionally biased region" description="Polar residues" evidence="2">
    <location>
        <begin position="16"/>
        <end position="37"/>
    </location>
</feature>
<evidence type="ECO:0000259" key="3">
    <source>
        <dbReference type="PROSITE" id="PS50048"/>
    </source>
</evidence>
<dbReference type="STRING" id="1076935.U4L0C5"/>
<dbReference type="SUPFAM" id="SSF57701">
    <property type="entry name" value="Zn2/Cys6 DNA-binding domain"/>
    <property type="match status" value="1"/>
</dbReference>
<dbReference type="Pfam" id="PF00172">
    <property type="entry name" value="Zn_clus"/>
    <property type="match status" value="1"/>
</dbReference>
<dbReference type="PROSITE" id="PS50048">
    <property type="entry name" value="ZN2_CY6_FUNGAL_2"/>
    <property type="match status" value="1"/>
</dbReference>
<name>U4L0C5_PYROM</name>
<evidence type="ECO:0000313" key="5">
    <source>
        <dbReference type="Proteomes" id="UP000018144"/>
    </source>
</evidence>
<organism evidence="4 5">
    <name type="scientific">Pyronema omphalodes (strain CBS 100304)</name>
    <name type="common">Pyronema confluens</name>
    <dbReference type="NCBI Taxonomy" id="1076935"/>
    <lineage>
        <taxon>Eukaryota</taxon>
        <taxon>Fungi</taxon>
        <taxon>Dikarya</taxon>
        <taxon>Ascomycota</taxon>
        <taxon>Pezizomycotina</taxon>
        <taxon>Pezizomycetes</taxon>
        <taxon>Pezizales</taxon>
        <taxon>Pyronemataceae</taxon>
        <taxon>Pyronema</taxon>
    </lineage>
</organism>
<evidence type="ECO:0000256" key="1">
    <source>
        <dbReference type="ARBA" id="ARBA00023242"/>
    </source>
</evidence>
<dbReference type="EMBL" id="HF935416">
    <property type="protein sequence ID" value="CCX08471.1"/>
    <property type="molecule type" value="Genomic_DNA"/>
</dbReference>